<protein>
    <submittedName>
        <fullName evidence="2">Uncharacterized protein</fullName>
    </submittedName>
</protein>
<feature type="region of interest" description="Disordered" evidence="1">
    <location>
        <begin position="125"/>
        <end position="144"/>
    </location>
</feature>
<name>A0A9D5JUP6_9BACT</name>
<dbReference type="Proteomes" id="UP000649604">
    <property type="component" value="Unassembled WGS sequence"/>
</dbReference>
<sequence>MEPVKFTCILHEDATPNTLALYYTFKDEAENAQPEEFRQEILQRLEASFDLQEEVTTLQAQVEAYQEYIYELNDRLQILEQMQIGIDQILRELETIKQSQAHQEGNAPKQHAKPTLAIRTLKRLQEKEEEEEAAAEDAEEYEQE</sequence>
<evidence type="ECO:0000313" key="2">
    <source>
        <dbReference type="EMBL" id="MBD3324247.1"/>
    </source>
</evidence>
<proteinExistence type="predicted"/>
<dbReference type="EMBL" id="WJJP01000207">
    <property type="protein sequence ID" value="MBD3324247.1"/>
    <property type="molecule type" value="Genomic_DNA"/>
</dbReference>
<dbReference type="AlphaFoldDB" id="A0A9D5JUP6"/>
<evidence type="ECO:0000313" key="3">
    <source>
        <dbReference type="Proteomes" id="UP000649604"/>
    </source>
</evidence>
<accession>A0A9D5JUP6</accession>
<evidence type="ECO:0000256" key="1">
    <source>
        <dbReference type="SAM" id="MobiDB-lite"/>
    </source>
</evidence>
<feature type="compositionally biased region" description="Acidic residues" evidence="1">
    <location>
        <begin position="127"/>
        <end position="144"/>
    </location>
</feature>
<organism evidence="2 3">
    <name type="scientific">candidate division KSB3 bacterium</name>
    <dbReference type="NCBI Taxonomy" id="2044937"/>
    <lineage>
        <taxon>Bacteria</taxon>
        <taxon>candidate division KSB3</taxon>
    </lineage>
</organism>
<reference evidence="2" key="1">
    <citation type="submission" date="2019-11" db="EMBL/GenBank/DDBJ databases">
        <title>Microbial mats filling the niche in hypersaline microbial mats.</title>
        <authorList>
            <person name="Wong H.L."/>
            <person name="Macleod F.I."/>
            <person name="White R.A. III"/>
            <person name="Burns B.P."/>
        </authorList>
    </citation>
    <scope>NUCLEOTIDE SEQUENCE</scope>
    <source>
        <strain evidence="2">Rbin_158</strain>
    </source>
</reference>
<gene>
    <name evidence="2" type="ORF">GF339_06655</name>
</gene>
<comment type="caution">
    <text evidence="2">The sequence shown here is derived from an EMBL/GenBank/DDBJ whole genome shotgun (WGS) entry which is preliminary data.</text>
</comment>